<organism evidence="1 2">
    <name type="scientific">Lichtheimia corymbifera JMRC:FSU:9682</name>
    <dbReference type="NCBI Taxonomy" id="1263082"/>
    <lineage>
        <taxon>Eukaryota</taxon>
        <taxon>Fungi</taxon>
        <taxon>Fungi incertae sedis</taxon>
        <taxon>Mucoromycota</taxon>
        <taxon>Mucoromycotina</taxon>
        <taxon>Mucoromycetes</taxon>
        <taxon>Mucorales</taxon>
        <taxon>Lichtheimiaceae</taxon>
        <taxon>Lichtheimia</taxon>
    </lineage>
</organism>
<evidence type="ECO:0000313" key="2">
    <source>
        <dbReference type="Proteomes" id="UP000027586"/>
    </source>
</evidence>
<dbReference type="Proteomes" id="UP000027586">
    <property type="component" value="Unassembled WGS sequence"/>
</dbReference>
<dbReference type="VEuPathDB" id="FungiDB:LCOR_06248.1"/>
<dbReference type="PANTHER" id="PTHR15435">
    <property type="entry name" value="KICSTOR COMPLEX PROTEIN KAPTIN"/>
    <property type="match status" value="1"/>
</dbReference>
<dbReference type="STRING" id="1263082.A0A068RZC3"/>
<dbReference type="SUPFAM" id="SSF69318">
    <property type="entry name" value="Integrin alpha N-terminal domain"/>
    <property type="match status" value="1"/>
</dbReference>
<keyword evidence="2" id="KW-1185">Reference proteome</keyword>
<dbReference type="GO" id="GO:0007015">
    <property type="term" value="P:actin filament organization"/>
    <property type="evidence" value="ECO:0007669"/>
    <property type="project" value="InterPro"/>
</dbReference>
<dbReference type="GO" id="GO:1904262">
    <property type="term" value="P:negative regulation of TORC1 signaling"/>
    <property type="evidence" value="ECO:0007669"/>
    <property type="project" value="TreeGrafter"/>
</dbReference>
<dbReference type="GO" id="GO:0051015">
    <property type="term" value="F:actin filament binding"/>
    <property type="evidence" value="ECO:0007669"/>
    <property type="project" value="TreeGrafter"/>
</dbReference>
<accession>A0A068RZC3</accession>
<gene>
    <name evidence="1" type="ORF">LCOR_06248.1</name>
</gene>
<dbReference type="EMBL" id="CBTN010000027">
    <property type="protein sequence ID" value="CDH55060.1"/>
    <property type="molecule type" value="Genomic_DNA"/>
</dbReference>
<dbReference type="GO" id="GO:0034198">
    <property type="term" value="P:cellular response to amino acid starvation"/>
    <property type="evidence" value="ECO:0007669"/>
    <property type="project" value="TreeGrafter"/>
</dbReference>
<dbReference type="OrthoDB" id="10267127at2759"/>
<dbReference type="InterPro" id="IPR029982">
    <property type="entry name" value="Kptn"/>
</dbReference>
<dbReference type="InterPro" id="IPR028994">
    <property type="entry name" value="Integrin_alpha_N"/>
</dbReference>
<evidence type="ECO:0000313" key="1">
    <source>
        <dbReference type="EMBL" id="CDH55060.1"/>
    </source>
</evidence>
<protein>
    <submittedName>
        <fullName evidence="1">Kaptin</fullName>
    </submittedName>
</protein>
<dbReference type="AlphaFoldDB" id="A0A068RZC3"/>
<dbReference type="PANTHER" id="PTHR15435:SF2">
    <property type="entry name" value="KICSTOR COMPLEX PROTEIN KAPTIN"/>
    <property type="match status" value="1"/>
</dbReference>
<dbReference type="GO" id="GO:0015629">
    <property type="term" value="C:actin cytoskeleton"/>
    <property type="evidence" value="ECO:0007669"/>
    <property type="project" value="InterPro"/>
</dbReference>
<comment type="caution">
    <text evidence="1">The sequence shown here is derived from an EMBL/GenBank/DDBJ whole genome shotgun (WGS) entry which is preliminary data.</text>
</comment>
<sequence>MNTNDSDDEFFRETHYARYGYDRTNIYGLAVLDSRKPTCLDRAEEFPSHRFESFPSTTTDNAPDPLKKPVRHLIAASSSEMVGLASRDGYWNSLHMGLGLTMGRHEMIAMDAVEEGDRVLVAVAIAEKEPNDTFQYSLRIFSSSAPYLEQALIDIAGKYVQGGIGFHLTNVPDTRQVIPLSSAPMHLTHTWSKEQHQLMFLLTALDGRIHMYMAQDDNIFKQVEDVGSYYPMMAEICEHRLKILFMHIYDRPNGQQVICAGGQNGDVILAIYDPDGNQVAYHTTRVFSPITSVLVFQQRVSNTVHPEDELHIVATCAIELAIVYRSIENNGLSKSRVLPQSGNYDSVMCSHAMDVDWDGEREIMIGTYGRQVLIYKQVAGTQEYNVLWRRQFAYPIYRISHLDLNRDGLDELIVSTMYGVHVFQPNMKRARERLLEVLQYVEGNKRRIYELVLEWRHQKEMEKAIVFESQ</sequence>
<name>A0A068RZC3_9FUNG</name>
<reference evidence="1" key="1">
    <citation type="submission" date="2013-08" db="EMBL/GenBank/DDBJ databases">
        <title>Gene expansion shapes genome architecture in the human pathogen Lichtheimia corymbifera: an evolutionary genomics analysis in the ancient terrestrial Mucorales (Mucoromycotina).</title>
        <authorList>
            <person name="Schwartze V.U."/>
            <person name="Winter S."/>
            <person name="Shelest E."/>
            <person name="Marcet-Houben M."/>
            <person name="Horn F."/>
            <person name="Wehner S."/>
            <person name="Hoffmann K."/>
            <person name="Riege K."/>
            <person name="Sammeth M."/>
            <person name="Nowrousian M."/>
            <person name="Valiante V."/>
            <person name="Linde J."/>
            <person name="Jacobsen I.D."/>
            <person name="Marz M."/>
            <person name="Brakhage A.A."/>
            <person name="Gabaldon T."/>
            <person name="Bocker S."/>
            <person name="Voigt K."/>
        </authorList>
    </citation>
    <scope>NUCLEOTIDE SEQUENCE [LARGE SCALE GENOMIC DNA]</scope>
    <source>
        <strain evidence="1">FSU 9682</strain>
    </source>
</reference>
<proteinExistence type="predicted"/>